<dbReference type="Proteomes" id="UP000029925">
    <property type="component" value="Unassembled WGS sequence"/>
</dbReference>
<evidence type="ECO:0000256" key="1">
    <source>
        <dbReference type="ARBA" id="ARBA00022448"/>
    </source>
</evidence>
<dbReference type="PANTHER" id="PTHR43776">
    <property type="entry name" value="TRANSPORT ATP-BINDING PROTEIN"/>
    <property type="match status" value="1"/>
</dbReference>
<proteinExistence type="predicted"/>
<dbReference type="CDD" id="cd03257">
    <property type="entry name" value="ABC_NikE_OppD_transporters"/>
    <property type="match status" value="2"/>
</dbReference>
<keyword evidence="1" id="KW-0813">Transport</keyword>
<reference evidence="5" key="2">
    <citation type="submission" date="2015-11" db="EMBL/GenBank/DDBJ databases">
        <authorList>
            <person name="Zhang Y."/>
            <person name="Guo Z."/>
        </authorList>
    </citation>
    <scope>NUCLEOTIDE SEQUENCE</scope>
    <source>
        <strain evidence="5">1</strain>
    </source>
</reference>
<keyword evidence="2" id="KW-0547">Nucleotide-binding</keyword>
<dbReference type="GO" id="GO:0016887">
    <property type="term" value="F:ATP hydrolysis activity"/>
    <property type="evidence" value="ECO:0007669"/>
    <property type="project" value="InterPro"/>
</dbReference>
<feature type="domain" description="ABC transporter" evidence="4">
    <location>
        <begin position="295"/>
        <end position="535"/>
    </location>
</feature>
<accession>A0A099UI40</accession>
<evidence type="ECO:0000256" key="2">
    <source>
        <dbReference type="ARBA" id="ARBA00022741"/>
    </source>
</evidence>
<dbReference type="InterPro" id="IPR050319">
    <property type="entry name" value="ABC_transp_ATP-bind"/>
</dbReference>
<dbReference type="PROSITE" id="PS00211">
    <property type="entry name" value="ABC_TRANSPORTER_1"/>
    <property type="match status" value="2"/>
</dbReference>
<dbReference type="SMART" id="SM00382">
    <property type="entry name" value="AAA"/>
    <property type="match status" value="2"/>
</dbReference>
<dbReference type="OrthoDB" id="9814623at2"/>
<evidence type="ECO:0000259" key="4">
    <source>
        <dbReference type="PROSITE" id="PS50893"/>
    </source>
</evidence>
<dbReference type="EMBL" id="JRPF02000013">
    <property type="protein sequence ID" value="TLD77949.1"/>
    <property type="molecule type" value="Genomic_DNA"/>
</dbReference>
<evidence type="ECO:0000313" key="8">
    <source>
        <dbReference type="Proteomes" id="UP000064525"/>
    </source>
</evidence>
<feature type="domain" description="ABC transporter" evidence="4">
    <location>
        <begin position="2"/>
        <end position="253"/>
    </location>
</feature>
<evidence type="ECO:0000313" key="7">
    <source>
        <dbReference type="Proteomes" id="UP000029925"/>
    </source>
</evidence>
<reference evidence="6 7" key="1">
    <citation type="journal article" date="2014" name="Genome Announc.">
        <title>Draft genome sequences of eight enterohepatic helicobacter species isolated from both laboratory and wild rodents.</title>
        <authorList>
            <person name="Sheh A."/>
            <person name="Shen Z."/>
            <person name="Fox J.G."/>
        </authorList>
    </citation>
    <scope>NUCLEOTIDE SEQUENCE [LARGE SCALE GENOMIC DNA]</scope>
    <source>
        <strain evidence="6 7">MIT 98-6810</strain>
    </source>
</reference>
<dbReference type="STRING" id="76936.BN2458_PEG0985"/>
<dbReference type="InterPro" id="IPR017871">
    <property type="entry name" value="ABC_transporter-like_CS"/>
</dbReference>
<name>A0A099UI40_9HELI</name>
<evidence type="ECO:0000256" key="3">
    <source>
        <dbReference type="ARBA" id="ARBA00022840"/>
    </source>
</evidence>
<dbReference type="PROSITE" id="PS50893">
    <property type="entry name" value="ABC_TRANSPORTER_2"/>
    <property type="match status" value="2"/>
</dbReference>
<dbReference type="Pfam" id="PF08352">
    <property type="entry name" value="oligo_HPY"/>
    <property type="match status" value="1"/>
</dbReference>
<dbReference type="InterPro" id="IPR003439">
    <property type="entry name" value="ABC_transporter-like_ATP-bd"/>
</dbReference>
<protein>
    <submittedName>
        <fullName evidence="6">ABC transporter ATP-binding protein</fullName>
    </submittedName>
    <submittedName>
        <fullName evidence="5">Oligopeptide transport system permease protein OppB (TC 3.A.1.5.1)</fullName>
    </submittedName>
</protein>
<dbReference type="EMBL" id="LN907858">
    <property type="protein sequence ID" value="CUU39870.1"/>
    <property type="molecule type" value="Genomic_DNA"/>
</dbReference>
<dbReference type="InterPro" id="IPR013563">
    <property type="entry name" value="Oligopep_ABC_C"/>
</dbReference>
<dbReference type="Pfam" id="PF00005">
    <property type="entry name" value="ABC_tran"/>
    <property type="match status" value="2"/>
</dbReference>
<dbReference type="Gene3D" id="3.40.50.300">
    <property type="entry name" value="P-loop containing nucleotide triphosphate hydrolases"/>
    <property type="match status" value="2"/>
</dbReference>
<dbReference type="PANTHER" id="PTHR43776:SF8">
    <property type="entry name" value="ABC TRANSPORTER, ATP-BINDING PROTEIN"/>
    <property type="match status" value="1"/>
</dbReference>
<organism evidence="5 8">
    <name type="scientific">Helicobacter typhlonius</name>
    <dbReference type="NCBI Taxonomy" id="76936"/>
    <lineage>
        <taxon>Bacteria</taxon>
        <taxon>Pseudomonadati</taxon>
        <taxon>Campylobacterota</taxon>
        <taxon>Epsilonproteobacteria</taxon>
        <taxon>Campylobacterales</taxon>
        <taxon>Helicobacteraceae</taxon>
        <taxon>Helicobacter</taxon>
    </lineage>
</organism>
<dbReference type="GO" id="GO:0055085">
    <property type="term" value="P:transmembrane transport"/>
    <property type="evidence" value="ECO:0007669"/>
    <property type="project" value="UniProtKB-ARBA"/>
</dbReference>
<gene>
    <name evidence="5" type="ORF">BN2458_PEG0985</name>
    <name evidence="6" type="ORF">LS75_008715</name>
</gene>
<dbReference type="KEGG" id="hty:BN2458_PEG0985"/>
<dbReference type="GO" id="GO:0005524">
    <property type="term" value="F:ATP binding"/>
    <property type="evidence" value="ECO:0007669"/>
    <property type="project" value="UniProtKB-KW"/>
</dbReference>
<dbReference type="GeneID" id="78151214"/>
<sequence length="546" mass="60519">MLEIKNLNASFAHSGHFRLKNIALSIALKERVALVGESGSGKSMLAQMILNLQPNIAIQSGEICFNGKNVLSLSPKQMRVLRGNEIAYIPQEPLSSLNPLQKVGKQIMESFYLHAPALQPHLRGRALQIKAQERLEELLCLVGLDSKFAHSYPFELSGGQKQRVAIAMSIINNPTLLICDEPTTALDVLVQKQIMGLLSNLELSAILFISHDLGVVRDFCDKVVVMKDGAVVEQDSTEHIFNAPSHAYTRFLIESLTLPKREGKISQKIQSNDKEAWNGEIHNIGIQDKDTQTLLEVKNLSVGVSMRKFFKTSFKSLVSNVDFTLQKGEILGIAGASGSGKSSLSLGLLGLLQTQGEIYFQGRLHERTKDFYMLRNAISIVFQDPFSSLSPRLSIGDIIAEALGEALSMCRDKVQWALESVGLDSHYMQRYPFELSGGQKQRVAIARAIVRKPAILLLDEPTSALDKSSQKLILSLLLELQAQLNMSYIFITHDLEILRALSDEVLILHNGQVVEQGVSKEVFANPQNAYAKSLIETFFNKILVEK</sequence>
<evidence type="ECO:0000313" key="5">
    <source>
        <dbReference type="EMBL" id="CUU39870.1"/>
    </source>
</evidence>
<keyword evidence="7" id="KW-1185">Reference proteome</keyword>
<dbReference type="AlphaFoldDB" id="A0A099UI40"/>
<dbReference type="SUPFAM" id="SSF52540">
    <property type="entry name" value="P-loop containing nucleoside triphosphate hydrolases"/>
    <property type="match status" value="2"/>
</dbReference>
<dbReference type="RefSeq" id="WP_034342128.1">
    <property type="nucleotide sequence ID" value="NZ_CAOJBX010000004.1"/>
</dbReference>
<dbReference type="InterPro" id="IPR003593">
    <property type="entry name" value="AAA+_ATPase"/>
</dbReference>
<dbReference type="Proteomes" id="UP000064525">
    <property type="component" value="Chromosome I"/>
</dbReference>
<dbReference type="GO" id="GO:0015833">
    <property type="term" value="P:peptide transport"/>
    <property type="evidence" value="ECO:0007669"/>
    <property type="project" value="InterPro"/>
</dbReference>
<evidence type="ECO:0000313" key="6">
    <source>
        <dbReference type="EMBL" id="TLD77949.1"/>
    </source>
</evidence>
<keyword evidence="3 6" id="KW-0067">ATP-binding</keyword>
<dbReference type="InterPro" id="IPR027417">
    <property type="entry name" value="P-loop_NTPase"/>
</dbReference>
<dbReference type="PATRIC" id="fig|76936.10.peg.962"/>
<reference evidence="8" key="3">
    <citation type="submission" date="2015-11" db="EMBL/GenBank/DDBJ databases">
        <authorList>
            <person name="Anvar S.Y."/>
        </authorList>
    </citation>
    <scope>NUCLEOTIDE SEQUENCE [LARGE SCALE GENOMIC DNA]</scope>
</reference>